<name>A0AAW0L0W0_QUESU</name>
<keyword evidence="4 10" id="KW-0227">DNA damage</keyword>
<dbReference type="InterPro" id="IPR006086">
    <property type="entry name" value="XPG-I_dom"/>
</dbReference>
<dbReference type="SUPFAM" id="SSF88723">
    <property type="entry name" value="PIN domain-like"/>
    <property type="match status" value="1"/>
</dbReference>
<evidence type="ECO:0000313" key="13">
    <source>
        <dbReference type="EMBL" id="KAK7844722.1"/>
    </source>
</evidence>
<evidence type="ECO:0000256" key="10">
    <source>
        <dbReference type="RuleBase" id="RU910737"/>
    </source>
</evidence>
<evidence type="ECO:0000259" key="12">
    <source>
        <dbReference type="SMART" id="SM00484"/>
    </source>
</evidence>
<dbReference type="GO" id="GO:0006281">
    <property type="term" value="P:DNA repair"/>
    <property type="evidence" value="ECO:0007669"/>
    <property type="project" value="UniProtKB-UniRule"/>
</dbReference>
<dbReference type="PANTHER" id="PTHR11081:SF8">
    <property type="entry name" value="EXONUCLEASE 1"/>
    <property type="match status" value="1"/>
</dbReference>
<evidence type="ECO:0000256" key="2">
    <source>
        <dbReference type="ARBA" id="ARBA00022722"/>
    </source>
</evidence>
<protein>
    <recommendedName>
        <fullName evidence="10">Exonuclease 1</fullName>
        <ecNumber evidence="10">3.1.-.-</ecNumber>
    </recommendedName>
</protein>
<keyword evidence="10 13" id="KW-0269">Exonuclease</keyword>
<accession>A0AAW0L0W0</accession>
<dbReference type="InterPro" id="IPR036279">
    <property type="entry name" value="5-3_exonuclease_C_sf"/>
</dbReference>
<keyword evidence="8 10" id="KW-0539">Nucleus</keyword>
<dbReference type="PROSITE" id="PS00842">
    <property type="entry name" value="XPG_2"/>
    <property type="match status" value="1"/>
</dbReference>
<keyword evidence="10" id="KW-0228">DNA excision</keyword>
<dbReference type="Proteomes" id="UP000237347">
    <property type="component" value="Unassembled WGS sequence"/>
</dbReference>
<comment type="caution">
    <text evidence="13">The sequence shown here is derived from an EMBL/GenBank/DDBJ whole genome shotgun (WGS) entry which is preliminary data.</text>
</comment>
<keyword evidence="2 10" id="KW-0540">Nuclease</keyword>
<dbReference type="GO" id="GO:0003677">
    <property type="term" value="F:DNA binding"/>
    <property type="evidence" value="ECO:0007669"/>
    <property type="project" value="UniProtKB-UniRule"/>
</dbReference>
<dbReference type="AlphaFoldDB" id="A0AAW0L0W0"/>
<dbReference type="PANTHER" id="PTHR11081">
    <property type="entry name" value="FLAP ENDONUCLEASE FAMILY MEMBER"/>
    <property type="match status" value="1"/>
</dbReference>
<dbReference type="PRINTS" id="PR00853">
    <property type="entry name" value="XPGRADSUPER"/>
</dbReference>
<dbReference type="InterPro" id="IPR008918">
    <property type="entry name" value="HhH2"/>
</dbReference>
<dbReference type="EMBL" id="PKMF04000181">
    <property type="protein sequence ID" value="KAK7844722.1"/>
    <property type="molecule type" value="Genomic_DNA"/>
</dbReference>
<comment type="subcellular location">
    <subcellularLocation>
        <location evidence="1 10">Nucleus</location>
    </subcellularLocation>
</comment>
<dbReference type="Gene3D" id="3.40.50.1010">
    <property type="entry name" value="5'-nuclease"/>
    <property type="match status" value="1"/>
</dbReference>
<feature type="compositionally biased region" description="Basic and acidic residues" evidence="11">
    <location>
        <begin position="428"/>
        <end position="442"/>
    </location>
</feature>
<evidence type="ECO:0000256" key="6">
    <source>
        <dbReference type="ARBA" id="ARBA00022842"/>
    </source>
</evidence>
<evidence type="ECO:0000256" key="8">
    <source>
        <dbReference type="ARBA" id="ARBA00023242"/>
    </source>
</evidence>
<comment type="cofactor">
    <cofactor evidence="10">
        <name>Mg(2+)</name>
        <dbReference type="ChEBI" id="CHEBI:18420"/>
    </cofactor>
    <text evidence="10">Binds 2 magnesium ions per subunit. They probably participate in the reaction catalyzed by the enzyme. May bind an additional third magnesium ion after substrate binding.</text>
</comment>
<dbReference type="Gene3D" id="1.10.150.20">
    <property type="entry name" value="5' to 3' exonuclease, C-terminal subdomain"/>
    <property type="match status" value="1"/>
</dbReference>
<dbReference type="PROSITE" id="PS50005">
    <property type="entry name" value="TPR"/>
    <property type="match status" value="1"/>
</dbReference>
<dbReference type="GO" id="GO:0046872">
    <property type="term" value="F:metal ion binding"/>
    <property type="evidence" value="ECO:0007669"/>
    <property type="project" value="UniProtKB-UniRule"/>
</dbReference>
<keyword evidence="10" id="KW-0238">DNA-binding</keyword>
<dbReference type="SMART" id="SM00484">
    <property type="entry name" value="XPGI"/>
    <property type="match status" value="1"/>
</dbReference>
<sequence>MRNLFERKRKANRDLAMVKLKEGNVSAAIELFQRAVSINPSMAHQVIQVLRSENIEYVVAPYEADAQLAYLCSLEPEKGGIVAVITEDSDLVAYGCQAIVFKMDRFGNGEEIVLNNVFDSVARKPSFRNFDMELFTGMCVIAGCDFLPSVPGIGIGKAYALVSKYRNLDRVLSVLKLEKGTLVPEDYLKSFREAVAVFQHAQIYDVDTKKLKHMKPLPEKLLQFLNGELEFLGPMEAFDHFVSSGCHPDPIVIQTSCQLSRPEAAVVSTQESCFTVFSSHKTREHDIAGKFIGKYLKEAAALEKLVMPLEIHKTVDSSMVQNRNPMKVPDNNPFKKMKFDEIQLDQIESMTEQVSVTIDVENFDVLCVTPYSSTPLEVLDKSSRKRRLSDICSDQTAEQVSGITEVEDPDIFCINLESQESVNSKPIKATDGKRTGKTEKSKKSNCKSSENKKSSILNFFSRFFKKFLEACIQFKEEDF</sequence>
<gene>
    <name evidence="13" type="primary">EXO1_1</name>
    <name evidence="13" type="ORF">CFP56_010596</name>
</gene>
<evidence type="ECO:0000256" key="7">
    <source>
        <dbReference type="ARBA" id="ARBA00023204"/>
    </source>
</evidence>
<proteinExistence type="inferred from homology"/>
<evidence type="ECO:0000256" key="11">
    <source>
        <dbReference type="SAM" id="MobiDB-lite"/>
    </source>
</evidence>
<keyword evidence="7 10" id="KW-0234">DNA repair</keyword>
<keyword evidence="9" id="KW-0802">TPR repeat</keyword>
<dbReference type="FunFam" id="1.10.150.20:FF:000011">
    <property type="entry name" value="exonuclease 1"/>
    <property type="match status" value="1"/>
</dbReference>
<comment type="similarity">
    <text evidence="10">Belongs to the XPG/RAD2 endonuclease family. EXO1 subfamily.</text>
</comment>
<comment type="function">
    <text evidence="10">5'-&gt;3' double-stranded DNA exonuclease which may also possess a cryptic 3'-&gt;5' double-stranded DNA exonuclease activity. Functions in DNA mismatch repair.</text>
</comment>
<keyword evidence="5 10" id="KW-0378">Hydrolase</keyword>
<dbReference type="CDD" id="cd09901">
    <property type="entry name" value="H3TH_FEN1-like"/>
    <property type="match status" value="1"/>
</dbReference>
<keyword evidence="6 10" id="KW-0460">Magnesium</keyword>
<dbReference type="SMART" id="SM00279">
    <property type="entry name" value="HhH2"/>
    <property type="match status" value="1"/>
</dbReference>
<dbReference type="InterPro" id="IPR029060">
    <property type="entry name" value="PIN-like_dom_sf"/>
</dbReference>
<organism evidence="13 14">
    <name type="scientific">Quercus suber</name>
    <name type="common">Cork oak</name>
    <dbReference type="NCBI Taxonomy" id="58331"/>
    <lineage>
        <taxon>Eukaryota</taxon>
        <taxon>Viridiplantae</taxon>
        <taxon>Streptophyta</taxon>
        <taxon>Embryophyta</taxon>
        <taxon>Tracheophyta</taxon>
        <taxon>Spermatophyta</taxon>
        <taxon>Magnoliopsida</taxon>
        <taxon>eudicotyledons</taxon>
        <taxon>Gunneridae</taxon>
        <taxon>Pentapetalae</taxon>
        <taxon>rosids</taxon>
        <taxon>fabids</taxon>
        <taxon>Fagales</taxon>
        <taxon>Fagaceae</taxon>
        <taxon>Quercus</taxon>
    </lineage>
</organism>
<evidence type="ECO:0000256" key="1">
    <source>
        <dbReference type="ARBA" id="ARBA00004123"/>
    </source>
</evidence>
<feature type="region of interest" description="Disordered" evidence="11">
    <location>
        <begin position="424"/>
        <end position="449"/>
    </location>
</feature>
<dbReference type="InterPro" id="IPR019974">
    <property type="entry name" value="XPG_CS"/>
</dbReference>
<reference evidence="13 14" key="1">
    <citation type="journal article" date="2018" name="Sci. Data">
        <title>The draft genome sequence of cork oak.</title>
        <authorList>
            <person name="Ramos A.M."/>
            <person name="Usie A."/>
            <person name="Barbosa P."/>
            <person name="Barros P.M."/>
            <person name="Capote T."/>
            <person name="Chaves I."/>
            <person name="Simoes F."/>
            <person name="Abreu I."/>
            <person name="Carrasquinho I."/>
            <person name="Faro C."/>
            <person name="Guimaraes J.B."/>
            <person name="Mendonca D."/>
            <person name="Nobrega F."/>
            <person name="Rodrigues L."/>
            <person name="Saibo N.J.M."/>
            <person name="Varela M.C."/>
            <person name="Egas C."/>
            <person name="Matos J."/>
            <person name="Miguel C.M."/>
            <person name="Oliveira M.M."/>
            <person name="Ricardo C.P."/>
            <person name="Goncalves S."/>
        </authorList>
    </citation>
    <scope>NUCLEOTIDE SEQUENCE [LARGE SCALE GENOMIC DNA]</scope>
    <source>
        <strain evidence="14">cv. HL8</strain>
    </source>
</reference>
<keyword evidence="3 10" id="KW-0479">Metal-binding</keyword>
<keyword evidence="14" id="KW-1185">Reference proteome</keyword>
<dbReference type="SUPFAM" id="SSF47807">
    <property type="entry name" value="5' to 3' exonuclease, C-terminal subdomain"/>
    <property type="match status" value="1"/>
</dbReference>
<dbReference type="InterPro" id="IPR006084">
    <property type="entry name" value="XPG/Rad2"/>
</dbReference>
<evidence type="ECO:0000256" key="9">
    <source>
        <dbReference type="PROSITE-ProRule" id="PRU00339"/>
    </source>
</evidence>
<evidence type="ECO:0000256" key="5">
    <source>
        <dbReference type="ARBA" id="ARBA00022801"/>
    </source>
</evidence>
<evidence type="ECO:0000256" key="4">
    <source>
        <dbReference type="ARBA" id="ARBA00022763"/>
    </source>
</evidence>
<evidence type="ECO:0000313" key="14">
    <source>
        <dbReference type="Proteomes" id="UP000237347"/>
    </source>
</evidence>
<dbReference type="GO" id="GO:0005634">
    <property type="term" value="C:nucleus"/>
    <property type="evidence" value="ECO:0007669"/>
    <property type="project" value="UniProtKB-SubCell"/>
</dbReference>
<feature type="domain" description="XPG-I" evidence="12">
    <location>
        <begin position="51"/>
        <end position="127"/>
    </location>
</feature>
<dbReference type="GO" id="GO:0035312">
    <property type="term" value="F:5'-3' DNA exonuclease activity"/>
    <property type="evidence" value="ECO:0007669"/>
    <property type="project" value="UniProtKB-UniRule"/>
</dbReference>
<keyword evidence="10" id="KW-0267">Excision nuclease</keyword>
<dbReference type="GO" id="GO:0017108">
    <property type="term" value="F:5'-flap endonuclease activity"/>
    <property type="evidence" value="ECO:0007669"/>
    <property type="project" value="TreeGrafter"/>
</dbReference>
<evidence type="ECO:0000256" key="3">
    <source>
        <dbReference type="ARBA" id="ARBA00022723"/>
    </source>
</evidence>
<feature type="repeat" description="TPR" evidence="9">
    <location>
        <begin position="9"/>
        <end position="42"/>
    </location>
</feature>
<dbReference type="Pfam" id="PF00867">
    <property type="entry name" value="XPG_I"/>
    <property type="match status" value="1"/>
</dbReference>
<dbReference type="EC" id="3.1.-.-" evidence="10"/>
<dbReference type="InterPro" id="IPR019734">
    <property type="entry name" value="TPR_rpt"/>
</dbReference>